<dbReference type="Proteomes" id="UP000694388">
    <property type="component" value="Unplaced"/>
</dbReference>
<comment type="subcellular location">
    <subcellularLocation>
        <location evidence="1">Membrane</location>
        <topology evidence="1">Multi-pass membrane protein</topology>
    </subcellularLocation>
</comment>
<feature type="transmembrane region" description="Helical" evidence="5">
    <location>
        <begin position="334"/>
        <end position="358"/>
    </location>
</feature>
<dbReference type="InterPro" id="IPR005828">
    <property type="entry name" value="MFS_sugar_transport-like"/>
</dbReference>
<evidence type="ECO:0008006" key="8">
    <source>
        <dbReference type="Google" id="ProtNLM"/>
    </source>
</evidence>
<sequence>MAFSDLLHTVGEAGRFQVIHVLLLSLTMFLFPFHNLVQNFTAATPPHHCSIPSLQNYSLVAPRDSVRNITKEVVQVFIPQERGIPASCSRYVQAQWQLMLNDSATVGDDMNIQGCVDGWEFDTSQFSSTIVTEWDLVCEKRVLKQMAQSIYMGGVLVGALVLGALSDRYGRRSVMMISHLGIVASGIWVFFTQTLVVYMLARFTDGVFVSGSLLNIHSLGNVVFVSGRILDTYTVKLTLFVRVFRFHPESARWLIIKGRLDDALKSLKYVARVNGKRVVLNIDVMSKNTYTFLDLVRTAAIRKTTCAILFVWFTTSFAYYGLSLDLQGFKVDMYVLMVMFGLADLPMKLISAVVIGFVGRRAAQAGALLLTGVMSFALIFISKDKQMLRASFAVAGKGCIGASFLVVFLYTGELYPTVMRQNGFGAGSMMARVGAILAPLVIHSGEFYPLLPQIIYSSVCFVGGMAALTLPETRNRTLPDTIEDLQQKYNNRFVF</sequence>
<dbReference type="Ensembl" id="ENSEBUT00000014789.1">
    <property type="protein sequence ID" value="ENSEBUP00000014213.1"/>
    <property type="gene ID" value="ENSEBUG00000008952.1"/>
</dbReference>
<dbReference type="AlphaFoldDB" id="A0A8C4WVQ1"/>
<dbReference type="PANTHER" id="PTHR24064">
    <property type="entry name" value="SOLUTE CARRIER FAMILY 22 MEMBER"/>
    <property type="match status" value="1"/>
</dbReference>
<dbReference type="Gene3D" id="1.20.1250.20">
    <property type="entry name" value="MFS general substrate transporter like domains"/>
    <property type="match status" value="2"/>
</dbReference>
<feature type="transmembrane region" description="Helical" evidence="5">
    <location>
        <begin position="423"/>
        <end position="442"/>
    </location>
</feature>
<keyword evidence="7" id="KW-1185">Reference proteome</keyword>
<feature type="transmembrane region" description="Helical" evidence="5">
    <location>
        <begin position="454"/>
        <end position="470"/>
    </location>
</feature>
<organism evidence="6 7">
    <name type="scientific">Eptatretus burgeri</name>
    <name type="common">Inshore hagfish</name>
    <dbReference type="NCBI Taxonomy" id="7764"/>
    <lineage>
        <taxon>Eukaryota</taxon>
        <taxon>Metazoa</taxon>
        <taxon>Chordata</taxon>
        <taxon>Craniata</taxon>
        <taxon>Vertebrata</taxon>
        <taxon>Cyclostomata</taxon>
        <taxon>Myxini</taxon>
        <taxon>Myxiniformes</taxon>
        <taxon>Myxinidae</taxon>
        <taxon>Eptatretinae</taxon>
        <taxon>Eptatretus</taxon>
    </lineage>
</organism>
<protein>
    <recommendedName>
        <fullName evidence="8">Major facilitator superfamily (MFS) profile domain-containing protein</fullName>
    </recommendedName>
</protein>
<evidence type="ECO:0000256" key="2">
    <source>
        <dbReference type="ARBA" id="ARBA00022692"/>
    </source>
</evidence>
<keyword evidence="4 5" id="KW-0472">Membrane</keyword>
<feature type="transmembrane region" description="Helical" evidence="5">
    <location>
        <begin position="177"/>
        <end position="201"/>
    </location>
</feature>
<name>A0A8C4WVQ1_EPTBU</name>
<dbReference type="GO" id="GO:0022857">
    <property type="term" value="F:transmembrane transporter activity"/>
    <property type="evidence" value="ECO:0007669"/>
    <property type="project" value="InterPro"/>
</dbReference>
<keyword evidence="3 5" id="KW-1133">Transmembrane helix</keyword>
<proteinExistence type="predicted"/>
<evidence type="ECO:0000256" key="3">
    <source>
        <dbReference type="ARBA" id="ARBA00022989"/>
    </source>
</evidence>
<reference evidence="6" key="1">
    <citation type="submission" date="2025-08" db="UniProtKB">
        <authorList>
            <consortium name="Ensembl"/>
        </authorList>
    </citation>
    <scope>IDENTIFICATION</scope>
</reference>
<feature type="transmembrane region" description="Helical" evidence="5">
    <location>
        <begin position="388"/>
        <end position="411"/>
    </location>
</feature>
<dbReference type="Pfam" id="PF00083">
    <property type="entry name" value="Sugar_tr"/>
    <property type="match status" value="2"/>
</dbReference>
<evidence type="ECO:0000256" key="1">
    <source>
        <dbReference type="ARBA" id="ARBA00004141"/>
    </source>
</evidence>
<dbReference type="InterPro" id="IPR036259">
    <property type="entry name" value="MFS_trans_sf"/>
</dbReference>
<evidence type="ECO:0000313" key="7">
    <source>
        <dbReference type="Proteomes" id="UP000694388"/>
    </source>
</evidence>
<accession>A0A8C4WVQ1</accession>
<evidence type="ECO:0000256" key="5">
    <source>
        <dbReference type="SAM" id="Phobius"/>
    </source>
</evidence>
<feature type="transmembrane region" description="Helical" evidence="5">
    <location>
        <begin position="146"/>
        <end position="165"/>
    </location>
</feature>
<dbReference type="GeneTree" id="ENSGT00940000154901"/>
<feature type="transmembrane region" description="Helical" evidence="5">
    <location>
        <begin position="365"/>
        <end position="382"/>
    </location>
</feature>
<evidence type="ECO:0000313" key="6">
    <source>
        <dbReference type="Ensembl" id="ENSEBUP00000014213.1"/>
    </source>
</evidence>
<feature type="transmembrane region" description="Helical" evidence="5">
    <location>
        <begin position="304"/>
        <end position="322"/>
    </location>
</feature>
<dbReference type="GO" id="GO:0016020">
    <property type="term" value="C:membrane"/>
    <property type="evidence" value="ECO:0007669"/>
    <property type="project" value="UniProtKB-SubCell"/>
</dbReference>
<reference evidence="6" key="2">
    <citation type="submission" date="2025-09" db="UniProtKB">
        <authorList>
            <consortium name="Ensembl"/>
        </authorList>
    </citation>
    <scope>IDENTIFICATION</scope>
</reference>
<keyword evidence="2 5" id="KW-0812">Transmembrane</keyword>
<dbReference type="OMA" id="TKASHGM"/>
<evidence type="ECO:0000256" key="4">
    <source>
        <dbReference type="ARBA" id="ARBA00023136"/>
    </source>
</evidence>
<dbReference type="SUPFAM" id="SSF103473">
    <property type="entry name" value="MFS general substrate transporter"/>
    <property type="match status" value="1"/>
</dbReference>